<gene>
    <name evidence="4" type="ORF">FJTKL_12197</name>
</gene>
<dbReference type="InterPro" id="IPR007213">
    <property type="entry name" value="Ppm1/Ppm2/Tcmp"/>
</dbReference>
<evidence type="ECO:0000313" key="4">
    <source>
        <dbReference type="EMBL" id="KAL2280885.1"/>
    </source>
</evidence>
<evidence type="ECO:0000256" key="3">
    <source>
        <dbReference type="SAM" id="MobiDB-lite"/>
    </source>
</evidence>
<evidence type="ECO:0000256" key="1">
    <source>
        <dbReference type="ARBA" id="ARBA00022603"/>
    </source>
</evidence>
<evidence type="ECO:0000256" key="2">
    <source>
        <dbReference type="ARBA" id="ARBA00022679"/>
    </source>
</evidence>
<feature type="region of interest" description="Disordered" evidence="3">
    <location>
        <begin position="1"/>
        <end position="23"/>
    </location>
</feature>
<protein>
    <submittedName>
        <fullName evidence="4">Uncharacterized protein</fullName>
    </submittedName>
</protein>
<dbReference type="Gene3D" id="3.40.50.150">
    <property type="entry name" value="Vaccinia Virus protein VP39"/>
    <property type="match status" value="1"/>
</dbReference>
<feature type="compositionally biased region" description="Basic and acidic residues" evidence="3">
    <location>
        <begin position="13"/>
        <end position="23"/>
    </location>
</feature>
<dbReference type="Pfam" id="PF04072">
    <property type="entry name" value="LCM"/>
    <property type="match status" value="1"/>
</dbReference>
<keyword evidence="1" id="KW-0489">Methyltransferase</keyword>
<proteinExistence type="predicted"/>
<dbReference type="PANTHER" id="PTHR43619">
    <property type="entry name" value="S-ADENOSYL-L-METHIONINE-DEPENDENT METHYLTRANSFERASE YKTD-RELATED"/>
    <property type="match status" value="1"/>
</dbReference>
<dbReference type="EMBL" id="JBAWTH010000062">
    <property type="protein sequence ID" value="KAL2280885.1"/>
    <property type="molecule type" value="Genomic_DNA"/>
</dbReference>
<reference evidence="4 5" key="1">
    <citation type="submission" date="2024-03" db="EMBL/GenBank/DDBJ databases">
        <title>A high-quality draft genome sequence of Diaporthe vaccinii, a causative agent of upright dieback and viscid rot disease in cranberry plants.</title>
        <authorList>
            <person name="Sarrasin M."/>
            <person name="Lang B.F."/>
            <person name="Burger G."/>
        </authorList>
    </citation>
    <scope>NUCLEOTIDE SEQUENCE [LARGE SCALE GENOMIC DNA]</scope>
    <source>
        <strain evidence="4 5">IS7</strain>
    </source>
</reference>
<accession>A0ABR4EET1</accession>
<comment type="caution">
    <text evidence="4">The sequence shown here is derived from an EMBL/GenBank/DDBJ whole genome shotgun (WGS) entry which is preliminary data.</text>
</comment>
<dbReference type="Proteomes" id="UP001600888">
    <property type="component" value="Unassembled WGS sequence"/>
</dbReference>
<name>A0ABR4EET1_9PEZI</name>
<evidence type="ECO:0000313" key="5">
    <source>
        <dbReference type="Proteomes" id="UP001600888"/>
    </source>
</evidence>
<organism evidence="4 5">
    <name type="scientific">Diaporthe vaccinii</name>
    <dbReference type="NCBI Taxonomy" id="105482"/>
    <lineage>
        <taxon>Eukaryota</taxon>
        <taxon>Fungi</taxon>
        <taxon>Dikarya</taxon>
        <taxon>Ascomycota</taxon>
        <taxon>Pezizomycotina</taxon>
        <taxon>Sordariomycetes</taxon>
        <taxon>Sordariomycetidae</taxon>
        <taxon>Diaporthales</taxon>
        <taxon>Diaporthaceae</taxon>
        <taxon>Diaporthe</taxon>
        <taxon>Diaporthe eres species complex</taxon>
    </lineage>
</organism>
<dbReference type="SUPFAM" id="SSF53335">
    <property type="entry name" value="S-adenosyl-L-methionine-dependent methyltransferases"/>
    <property type="match status" value="1"/>
</dbReference>
<keyword evidence="2" id="KW-0808">Transferase</keyword>
<dbReference type="PANTHER" id="PTHR43619:SF2">
    <property type="entry name" value="S-ADENOSYL-L-METHIONINE-DEPENDENT METHYLTRANSFERASES SUPERFAMILY PROTEIN"/>
    <property type="match status" value="1"/>
</dbReference>
<feature type="compositionally biased region" description="Polar residues" evidence="3">
    <location>
        <begin position="1"/>
        <end position="10"/>
    </location>
</feature>
<dbReference type="InterPro" id="IPR029063">
    <property type="entry name" value="SAM-dependent_MTases_sf"/>
</dbReference>
<keyword evidence="5" id="KW-1185">Reference proteome</keyword>
<sequence>MSSAGRSSWGTRGPDRESFRWSEDTTGSSKVKLRLAGLEQALIPMVFFRSMDAQLPEPILGDPYSQGILDRCDVDLKAGHFIRDDRFIEYVMNRTKHLDLWCQEFLNLHFDEPLTVLHLGCGLDCRYLRMRTSTNVRWIDVDQPRVVEARNSLLPQPPGDYTLRALQVTKAGWLKDLPNDRTTLVVAEGLFPFLTATEGKQVLHDIVDYFSRGQIITDHVSPMVARLSSSIKFLRTSGSRFQWGVGDPRKEIEPLHQKLRMKGCLHWSDFMEEHPPIFGGTMTRMMGVFLPGWESNLKLLRFEY</sequence>